<comment type="caution">
    <text evidence="11">The sequence shown here is derived from an EMBL/GenBank/DDBJ whole genome shotgun (WGS) entry which is preliminary data.</text>
</comment>
<dbReference type="InterPro" id="IPR036890">
    <property type="entry name" value="HATPase_C_sf"/>
</dbReference>
<reference evidence="11 12" key="1">
    <citation type="submission" date="2024-01" db="EMBL/GenBank/DDBJ databases">
        <title>Uliginosibacterium soil sp. nov.</title>
        <authorList>
            <person name="Lv Y."/>
        </authorList>
    </citation>
    <scope>NUCLEOTIDE SEQUENCE [LARGE SCALE GENOMIC DNA]</scope>
    <source>
        <strain evidence="11 12">H3</strain>
    </source>
</reference>
<dbReference type="CDD" id="cd17580">
    <property type="entry name" value="REC_2_DhkD-like"/>
    <property type="match status" value="1"/>
</dbReference>
<dbReference type="InterPro" id="IPR000014">
    <property type="entry name" value="PAS"/>
</dbReference>
<dbReference type="InterPro" id="IPR011006">
    <property type="entry name" value="CheY-like_superfamily"/>
</dbReference>
<feature type="domain" description="PAS" evidence="9">
    <location>
        <begin position="9"/>
        <end position="54"/>
    </location>
</feature>
<dbReference type="Gene3D" id="1.10.287.130">
    <property type="match status" value="1"/>
</dbReference>
<dbReference type="PRINTS" id="PR00344">
    <property type="entry name" value="BCTRLSENSOR"/>
</dbReference>
<evidence type="ECO:0000256" key="4">
    <source>
        <dbReference type="ARBA" id="ARBA00022679"/>
    </source>
</evidence>
<dbReference type="Gene3D" id="3.40.50.2300">
    <property type="match status" value="1"/>
</dbReference>
<dbReference type="InterPro" id="IPR004358">
    <property type="entry name" value="Sig_transdc_His_kin-like_C"/>
</dbReference>
<dbReference type="InterPro" id="IPR003661">
    <property type="entry name" value="HisK_dim/P_dom"/>
</dbReference>
<evidence type="ECO:0000256" key="2">
    <source>
        <dbReference type="ARBA" id="ARBA00012438"/>
    </source>
</evidence>
<dbReference type="Pfam" id="PF13426">
    <property type="entry name" value="PAS_9"/>
    <property type="match status" value="2"/>
</dbReference>
<dbReference type="InterPro" id="IPR005467">
    <property type="entry name" value="His_kinase_dom"/>
</dbReference>
<dbReference type="Pfam" id="PF02518">
    <property type="entry name" value="HATPase_c"/>
    <property type="match status" value="1"/>
</dbReference>
<dbReference type="SMART" id="SM00448">
    <property type="entry name" value="REC"/>
    <property type="match status" value="1"/>
</dbReference>
<dbReference type="SMART" id="SM00387">
    <property type="entry name" value="HATPase_c"/>
    <property type="match status" value="1"/>
</dbReference>
<feature type="domain" description="PAS" evidence="9">
    <location>
        <begin position="137"/>
        <end position="193"/>
    </location>
</feature>
<dbReference type="SUPFAM" id="SSF55874">
    <property type="entry name" value="ATPase domain of HSP90 chaperone/DNA topoisomerase II/histidine kinase"/>
    <property type="match status" value="1"/>
</dbReference>
<gene>
    <name evidence="11" type="ORF">VVD49_06020</name>
</gene>
<keyword evidence="3 6" id="KW-0597">Phosphoprotein</keyword>
<feature type="domain" description="Histidine kinase" evidence="7">
    <location>
        <begin position="274"/>
        <end position="492"/>
    </location>
</feature>
<dbReference type="InterPro" id="IPR035965">
    <property type="entry name" value="PAS-like_dom_sf"/>
</dbReference>
<evidence type="ECO:0000256" key="1">
    <source>
        <dbReference type="ARBA" id="ARBA00000085"/>
    </source>
</evidence>
<dbReference type="SMART" id="SM00388">
    <property type="entry name" value="HisKA"/>
    <property type="match status" value="1"/>
</dbReference>
<evidence type="ECO:0000259" key="9">
    <source>
        <dbReference type="PROSITE" id="PS50112"/>
    </source>
</evidence>
<comment type="catalytic activity">
    <reaction evidence="1">
        <text>ATP + protein L-histidine = ADP + protein N-phospho-L-histidine.</text>
        <dbReference type="EC" id="2.7.13.3"/>
    </reaction>
</comment>
<dbReference type="SMART" id="SM00091">
    <property type="entry name" value="PAS"/>
    <property type="match status" value="2"/>
</dbReference>
<dbReference type="PANTHER" id="PTHR43047">
    <property type="entry name" value="TWO-COMPONENT HISTIDINE PROTEIN KINASE"/>
    <property type="match status" value="1"/>
</dbReference>
<dbReference type="Gene3D" id="3.30.565.10">
    <property type="entry name" value="Histidine kinase-like ATPase, C-terminal domain"/>
    <property type="match status" value="1"/>
</dbReference>
<dbReference type="Pfam" id="PF00072">
    <property type="entry name" value="Response_reg"/>
    <property type="match status" value="1"/>
</dbReference>
<dbReference type="InterPro" id="IPR000700">
    <property type="entry name" value="PAS-assoc_C"/>
</dbReference>
<dbReference type="InterPro" id="IPR036097">
    <property type="entry name" value="HisK_dim/P_sf"/>
</dbReference>
<dbReference type="Pfam" id="PF00512">
    <property type="entry name" value="HisKA"/>
    <property type="match status" value="1"/>
</dbReference>
<keyword evidence="12" id="KW-1185">Reference proteome</keyword>
<dbReference type="PANTHER" id="PTHR43047:SF72">
    <property type="entry name" value="OSMOSENSING HISTIDINE PROTEIN KINASE SLN1"/>
    <property type="match status" value="1"/>
</dbReference>
<feature type="domain" description="PAC" evidence="10">
    <location>
        <begin position="212"/>
        <end position="264"/>
    </location>
</feature>
<evidence type="ECO:0000313" key="12">
    <source>
        <dbReference type="Proteomes" id="UP001331561"/>
    </source>
</evidence>
<proteinExistence type="predicted"/>
<dbReference type="SUPFAM" id="SSF55785">
    <property type="entry name" value="PYP-like sensor domain (PAS domain)"/>
    <property type="match status" value="2"/>
</dbReference>
<dbReference type="EC" id="2.7.13.3" evidence="2"/>
<dbReference type="CDD" id="cd00082">
    <property type="entry name" value="HisKA"/>
    <property type="match status" value="1"/>
</dbReference>
<dbReference type="EMBL" id="JAYXHS010000001">
    <property type="protein sequence ID" value="MEC5385270.1"/>
    <property type="molecule type" value="Genomic_DNA"/>
</dbReference>
<feature type="modified residue" description="4-aspartylphosphate" evidence="6">
    <location>
        <position position="564"/>
    </location>
</feature>
<dbReference type="InterPro" id="IPR001789">
    <property type="entry name" value="Sig_transdc_resp-reg_receiver"/>
</dbReference>
<dbReference type="PROSITE" id="PS50109">
    <property type="entry name" value="HIS_KIN"/>
    <property type="match status" value="1"/>
</dbReference>
<dbReference type="PROSITE" id="PS50113">
    <property type="entry name" value="PAC"/>
    <property type="match status" value="2"/>
</dbReference>
<dbReference type="InterPro" id="IPR003594">
    <property type="entry name" value="HATPase_dom"/>
</dbReference>
<dbReference type="SMART" id="SM00086">
    <property type="entry name" value="PAC"/>
    <property type="match status" value="2"/>
</dbReference>
<feature type="domain" description="Response regulatory" evidence="8">
    <location>
        <begin position="515"/>
        <end position="633"/>
    </location>
</feature>
<evidence type="ECO:0000256" key="6">
    <source>
        <dbReference type="PROSITE-ProRule" id="PRU00169"/>
    </source>
</evidence>
<dbReference type="NCBIfam" id="TIGR00229">
    <property type="entry name" value="sensory_box"/>
    <property type="match status" value="2"/>
</dbReference>
<dbReference type="PROSITE" id="PS50112">
    <property type="entry name" value="PAS"/>
    <property type="match status" value="2"/>
</dbReference>
<dbReference type="SUPFAM" id="SSF52172">
    <property type="entry name" value="CheY-like"/>
    <property type="match status" value="1"/>
</dbReference>
<evidence type="ECO:0000313" key="11">
    <source>
        <dbReference type="EMBL" id="MEC5385270.1"/>
    </source>
</evidence>
<name>A0ABU6K0W2_9RHOO</name>
<sequence>MDNSNNPIDPELFKLMVEQTKDYGLFMLDPLGHVVTWNLGAQLIKGYFPDEIIGSHFSRFYTREAIDRGWPQYELKVAAAEGRFEDEGWRLRKDGSRFWASVVITALRGGNGELLGFSKITRDLTERKMNEEALRQSEERFRLLIEGVTDYAIYMLSEEGIITSWNTGAERIKGYAREEILGKHFSRFYRQEDIDAGKPWHELQTAKQVGRAEEEGWRLRKNGEAFWARVVVSALYDGEGRSRGFAKVTQDLTERRHMQDLEKAAQNIHEFIATLAHELRNPLAPIRAAAQTLQWLPEGDPRLAPMIDMLDRQSRHMTHIIDDLIDVTRIGRGMLSVEHTFVDIADIVRQSLEATATAIEEREHTVEIDTAVEPVFVSGDHHRLNQLVTNLLSNAARYTAHGGRISISGRAEGGNAIIEVRDTGKGIEADMMGRIFDMFVQGRGSLESAERGLGIGLALARKIAELHGGALEVFSDGKGKGSTFTLRLPRAEYVQASAVSASPEAAGRPVQPRRRVLIVDDNADAAESLHHLLQTLGHETYVASSGAVALEMVAHYRPEIVLLDIGMPGMDGYETARRLRQLNAGTPTQLRIVAISGWGQEPDRAKSREAGLDLHLLKPVELPQLIAALAEPDRAEG</sequence>
<feature type="domain" description="PAC" evidence="10">
    <location>
        <begin position="84"/>
        <end position="136"/>
    </location>
</feature>
<evidence type="ECO:0000259" key="7">
    <source>
        <dbReference type="PROSITE" id="PS50109"/>
    </source>
</evidence>
<keyword evidence="5" id="KW-0418">Kinase</keyword>
<dbReference type="SUPFAM" id="SSF47384">
    <property type="entry name" value="Homodimeric domain of signal transducing histidine kinase"/>
    <property type="match status" value="1"/>
</dbReference>
<dbReference type="PROSITE" id="PS50110">
    <property type="entry name" value="RESPONSE_REGULATORY"/>
    <property type="match status" value="1"/>
</dbReference>
<dbReference type="InterPro" id="IPR001610">
    <property type="entry name" value="PAC"/>
</dbReference>
<evidence type="ECO:0000256" key="5">
    <source>
        <dbReference type="ARBA" id="ARBA00022777"/>
    </source>
</evidence>
<keyword evidence="4" id="KW-0808">Transferase</keyword>
<dbReference type="CDD" id="cd00130">
    <property type="entry name" value="PAS"/>
    <property type="match status" value="2"/>
</dbReference>
<protein>
    <recommendedName>
        <fullName evidence="2">histidine kinase</fullName>
        <ecNumber evidence="2">2.7.13.3</ecNumber>
    </recommendedName>
</protein>
<evidence type="ECO:0000256" key="3">
    <source>
        <dbReference type="ARBA" id="ARBA00022553"/>
    </source>
</evidence>
<dbReference type="RefSeq" id="WP_327598229.1">
    <property type="nucleotide sequence ID" value="NZ_JAYXHS010000001.1"/>
</dbReference>
<dbReference type="Proteomes" id="UP001331561">
    <property type="component" value="Unassembled WGS sequence"/>
</dbReference>
<evidence type="ECO:0000259" key="8">
    <source>
        <dbReference type="PROSITE" id="PS50110"/>
    </source>
</evidence>
<dbReference type="Gene3D" id="3.30.450.20">
    <property type="entry name" value="PAS domain"/>
    <property type="match status" value="2"/>
</dbReference>
<accession>A0ABU6K0W2</accession>
<organism evidence="11 12">
    <name type="scientific">Uliginosibacterium silvisoli</name>
    <dbReference type="NCBI Taxonomy" id="3114758"/>
    <lineage>
        <taxon>Bacteria</taxon>
        <taxon>Pseudomonadati</taxon>
        <taxon>Pseudomonadota</taxon>
        <taxon>Betaproteobacteria</taxon>
        <taxon>Rhodocyclales</taxon>
        <taxon>Zoogloeaceae</taxon>
        <taxon>Uliginosibacterium</taxon>
    </lineage>
</organism>
<evidence type="ECO:0000259" key="10">
    <source>
        <dbReference type="PROSITE" id="PS50113"/>
    </source>
</evidence>